<dbReference type="EMBL" id="LR796682">
    <property type="protein sequence ID" value="CAB4158690.1"/>
    <property type="molecule type" value="Genomic_DNA"/>
</dbReference>
<organism evidence="2">
    <name type="scientific">uncultured Caudovirales phage</name>
    <dbReference type="NCBI Taxonomy" id="2100421"/>
    <lineage>
        <taxon>Viruses</taxon>
        <taxon>Duplodnaviria</taxon>
        <taxon>Heunggongvirae</taxon>
        <taxon>Uroviricota</taxon>
        <taxon>Caudoviricetes</taxon>
        <taxon>Peduoviridae</taxon>
        <taxon>Maltschvirus</taxon>
        <taxon>Maltschvirus maltsch</taxon>
    </lineage>
</organism>
<name>A0A6J5NG15_9CAUD</name>
<feature type="transmembrane region" description="Helical" evidence="1">
    <location>
        <begin position="7"/>
        <end position="27"/>
    </location>
</feature>
<sequence>MNDTFKTIIEAIALLGFVAGVFVWLIGTR</sequence>
<accession>A0A6J5NG15</accession>
<protein>
    <submittedName>
        <fullName evidence="2">Uncharacterized protein</fullName>
    </submittedName>
</protein>
<gene>
    <name evidence="2" type="ORF">UFOVP706_24</name>
</gene>
<evidence type="ECO:0000313" key="2">
    <source>
        <dbReference type="EMBL" id="CAB4158690.1"/>
    </source>
</evidence>
<proteinExistence type="predicted"/>
<keyword evidence="1" id="KW-1133">Transmembrane helix</keyword>
<keyword evidence="1" id="KW-0472">Membrane</keyword>
<reference evidence="2" key="1">
    <citation type="submission" date="2020-04" db="EMBL/GenBank/DDBJ databases">
        <authorList>
            <person name="Chiriac C."/>
            <person name="Salcher M."/>
            <person name="Ghai R."/>
            <person name="Kavagutti S V."/>
        </authorList>
    </citation>
    <scope>NUCLEOTIDE SEQUENCE</scope>
</reference>
<evidence type="ECO:0000256" key="1">
    <source>
        <dbReference type="SAM" id="Phobius"/>
    </source>
</evidence>
<keyword evidence="1" id="KW-0812">Transmembrane</keyword>